<gene>
    <name evidence="2" type="ORF">Pma05_33660</name>
</gene>
<keyword evidence="3" id="KW-1185">Reference proteome</keyword>
<name>A0ABQ4EQ58_9ACTN</name>
<organism evidence="2 3">
    <name type="scientific">Plantactinospora mayteni</name>
    <dbReference type="NCBI Taxonomy" id="566021"/>
    <lineage>
        <taxon>Bacteria</taxon>
        <taxon>Bacillati</taxon>
        <taxon>Actinomycetota</taxon>
        <taxon>Actinomycetes</taxon>
        <taxon>Micromonosporales</taxon>
        <taxon>Micromonosporaceae</taxon>
        <taxon>Plantactinospora</taxon>
    </lineage>
</organism>
<protein>
    <submittedName>
        <fullName evidence="2">Uncharacterized protein</fullName>
    </submittedName>
</protein>
<proteinExistence type="predicted"/>
<evidence type="ECO:0000313" key="2">
    <source>
        <dbReference type="EMBL" id="GIG96793.1"/>
    </source>
</evidence>
<dbReference type="EMBL" id="BONX01000023">
    <property type="protein sequence ID" value="GIG96793.1"/>
    <property type="molecule type" value="Genomic_DNA"/>
</dbReference>
<accession>A0ABQ4EQ58</accession>
<dbReference type="Proteomes" id="UP000621500">
    <property type="component" value="Unassembled WGS sequence"/>
</dbReference>
<comment type="caution">
    <text evidence="2">The sequence shown here is derived from an EMBL/GenBank/DDBJ whole genome shotgun (WGS) entry which is preliminary data.</text>
</comment>
<sequence length="75" mass="8341">MWASRAEHDIIRRVPDWDIAHGNDPTREDFGGRVFSSNPGDPDNEGATHSAYWDDGNLARENIAYIVTGQNGKVT</sequence>
<evidence type="ECO:0000313" key="3">
    <source>
        <dbReference type="Proteomes" id="UP000621500"/>
    </source>
</evidence>
<feature type="compositionally biased region" description="Basic and acidic residues" evidence="1">
    <location>
        <begin position="18"/>
        <end position="31"/>
    </location>
</feature>
<reference evidence="2 3" key="1">
    <citation type="submission" date="2021-01" db="EMBL/GenBank/DDBJ databases">
        <title>Whole genome shotgun sequence of Plantactinospora mayteni NBRC 109088.</title>
        <authorList>
            <person name="Komaki H."/>
            <person name="Tamura T."/>
        </authorList>
    </citation>
    <scope>NUCLEOTIDE SEQUENCE [LARGE SCALE GENOMIC DNA]</scope>
    <source>
        <strain evidence="2 3">NBRC 109088</strain>
    </source>
</reference>
<feature type="region of interest" description="Disordered" evidence="1">
    <location>
        <begin position="18"/>
        <end position="52"/>
    </location>
</feature>
<evidence type="ECO:0000256" key="1">
    <source>
        <dbReference type="SAM" id="MobiDB-lite"/>
    </source>
</evidence>